<evidence type="ECO:0000313" key="2">
    <source>
        <dbReference type="EMBL" id="AKX59247.1"/>
    </source>
</evidence>
<evidence type="ECO:0000256" key="1">
    <source>
        <dbReference type="SAM" id="Phobius"/>
    </source>
</evidence>
<dbReference type="NCBIfam" id="TIGR02523">
    <property type="entry name" value="type_IV_pilV"/>
    <property type="match status" value="1"/>
</dbReference>
<keyword evidence="1" id="KW-0472">Membrane</keyword>
<keyword evidence="1" id="KW-1133">Transmembrane helix</keyword>
<organism evidence="2 3">
    <name type="scientific">Thiopseudomonas alkaliphila</name>
    <dbReference type="NCBI Taxonomy" id="1697053"/>
    <lineage>
        <taxon>Bacteria</taxon>
        <taxon>Pseudomonadati</taxon>
        <taxon>Pseudomonadota</taxon>
        <taxon>Gammaproteobacteria</taxon>
        <taxon>Pseudomonadales</taxon>
        <taxon>Pseudomonadaceae</taxon>
        <taxon>Thiopseudomonas</taxon>
    </lineage>
</organism>
<gene>
    <name evidence="2" type="ORF">AKN88_04320</name>
</gene>
<dbReference type="Proteomes" id="UP000063953">
    <property type="component" value="Chromosome"/>
</dbReference>
<name>A0A0K1XDL0_9GAMM</name>
<dbReference type="NCBIfam" id="TIGR02532">
    <property type="entry name" value="IV_pilin_GFxxxE"/>
    <property type="match status" value="1"/>
</dbReference>
<accession>A0A0K1XDL0</accession>
<dbReference type="PROSITE" id="PS00409">
    <property type="entry name" value="PROKAR_NTER_METHYL"/>
    <property type="match status" value="1"/>
</dbReference>
<dbReference type="AlphaFoldDB" id="A0A0K1XDL0"/>
<reference evidence="2 3" key="1">
    <citation type="journal article" date="2015" name="Genome Announc.">
        <title>Genome Sequences of Oblitimonas alkaliphila gen. nov. sp. nov. (Proposed), a Novel Bacterium of the Pseudomonadaceae Family.</title>
        <authorList>
            <person name="Lauer A.C."/>
            <person name="Nicholson A.C."/>
            <person name="Humrighouse B.W."/>
            <person name="Emery B."/>
            <person name="Drobish A."/>
            <person name="Juieng P."/>
            <person name="Loparev V."/>
            <person name="McQuiston J.R."/>
        </authorList>
    </citation>
    <scope>NUCLEOTIDE SEQUENCE [LARGE SCALE GENOMIC DNA]</scope>
    <source>
        <strain evidence="2 3">E5571</strain>
    </source>
</reference>
<feature type="transmembrane region" description="Helical" evidence="1">
    <location>
        <begin position="6"/>
        <end position="28"/>
    </location>
</feature>
<dbReference type="STRING" id="1697053.AKN87_06315"/>
<protein>
    <recommendedName>
        <fullName evidence="4">Type IV pilus modification protein PilV</fullName>
    </recommendedName>
</protein>
<keyword evidence="3" id="KW-1185">Reference proteome</keyword>
<dbReference type="InterPro" id="IPR013362">
    <property type="entry name" value="Pilus_4_PilV"/>
</dbReference>
<evidence type="ECO:0008006" key="4">
    <source>
        <dbReference type="Google" id="ProtNLM"/>
    </source>
</evidence>
<keyword evidence="1" id="KW-0812">Transmembrane</keyword>
<proteinExistence type="predicted"/>
<dbReference type="InterPro" id="IPR012902">
    <property type="entry name" value="N_methyl_site"/>
</dbReference>
<sequence>MRKSVAGFSLIEVLVALSVFSLGMLSVLELQVKASTYAGQAKYAQAAHLLALDLRGIYQYQLLKQANEGATANDLLLPTKTLGGNLPIATCAADIGSIEVQLSCWQERMFRQLPSAEQVFAEYAYICQSDEPGRCSATGDALEIQLAWTATNSLCSVVSPLDSGQQLCLYRARIEL</sequence>
<dbReference type="EMBL" id="CP012365">
    <property type="protein sequence ID" value="AKX59247.1"/>
    <property type="molecule type" value="Genomic_DNA"/>
</dbReference>
<dbReference type="RefSeq" id="WP_053100365.1">
    <property type="nucleotide sequence ID" value="NZ_CP012365.1"/>
</dbReference>
<evidence type="ECO:0000313" key="3">
    <source>
        <dbReference type="Proteomes" id="UP000063953"/>
    </source>
</evidence>
<dbReference type="Pfam" id="PF07963">
    <property type="entry name" value="N_methyl"/>
    <property type="match status" value="1"/>
</dbReference>